<gene>
    <name evidence="1" type="ORF">KIW84_052568</name>
</gene>
<proteinExistence type="predicted"/>
<evidence type="ECO:0000313" key="2">
    <source>
        <dbReference type="Proteomes" id="UP001058974"/>
    </source>
</evidence>
<dbReference type="Proteomes" id="UP001058974">
    <property type="component" value="Chromosome 5"/>
</dbReference>
<reference evidence="1 2" key="1">
    <citation type="journal article" date="2022" name="Nat. Genet.">
        <title>Improved pea reference genome and pan-genome highlight genomic features and evolutionary characteristics.</title>
        <authorList>
            <person name="Yang T."/>
            <person name="Liu R."/>
            <person name="Luo Y."/>
            <person name="Hu S."/>
            <person name="Wang D."/>
            <person name="Wang C."/>
            <person name="Pandey M.K."/>
            <person name="Ge S."/>
            <person name="Xu Q."/>
            <person name="Li N."/>
            <person name="Li G."/>
            <person name="Huang Y."/>
            <person name="Saxena R.K."/>
            <person name="Ji Y."/>
            <person name="Li M."/>
            <person name="Yan X."/>
            <person name="He Y."/>
            <person name="Liu Y."/>
            <person name="Wang X."/>
            <person name="Xiang C."/>
            <person name="Varshney R.K."/>
            <person name="Ding H."/>
            <person name="Gao S."/>
            <person name="Zong X."/>
        </authorList>
    </citation>
    <scope>NUCLEOTIDE SEQUENCE [LARGE SCALE GENOMIC DNA]</scope>
    <source>
        <strain evidence="1 2">cv. Zhongwan 6</strain>
    </source>
</reference>
<dbReference type="Gramene" id="Psat05G0256800-T1">
    <property type="protein sequence ID" value="KAI5405851.1"/>
    <property type="gene ID" value="KIW84_052568"/>
</dbReference>
<organism evidence="1 2">
    <name type="scientific">Pisum sativum</name>
    <name type="common">Garden pea</name>
    <name type="synonym">Lathyrus oleraceus</name>
    <dbReference type="NCBI Taxonomy" id="3888"/>
    <lineage>
        <taxon>Eukaryota</taxon>
        <taxon>Viridiplantae</taxon>
        <taxon>Streptophyta</taxon>
        <taxon>Embryophyta</taxon>
        <taxon>Tracheophyta</taxon>
        <taxon>Spermatophyta</taxon>
        <taxon>Magnoliopsida</taxon>
        <taxon>eudicotyledons</taxon>
        <taxon>Gunneridae</taxon>
        <taxon>Pentapetalae</taxon>
        <taxon>rosids</taxon>
        <taxon>fabids</taxon>
        <taxon>Fabales</taxon>
        <taxon>Fabaceae</taxon>
        <taxon>Papilionoideae</taxon>
        <taxon>50 kb inversion clade</taxon>
        <taxon>NPAAA clade</taxon>
        <taxon>Hologalegina</taxon>
        <taxon>IRL clade</taxon>
        <taxon>Fabeae</taxon>
        <taxon>Lathyrus</taxon>
    </lineage>
</organism>
<protein>
    <submittedName>
        <fullName evidence="1">Uncharacterized protein</fullName>
    </submittedName>
</protein>
<dbReference type="EMBL" id="JAMSHJ010000005">
    <property type="protein sequence ID" value="KAI5405851.1"/>
    <property type="molecule type" value="Genomic_DNA"/>
</dbReference>
<evidence type="ECO:0000313" key="1">
    <source>
        <dbReference type="EMBL" id="KAI5405851.1"/>
    </source>
</evidence>
<accession>A0A9D4WP20</accession>
<name>A0A9D4WP20_PEA</name>
<dbReference type="AlphaFoldDB" id="A0A9D4WP20"/>
<keyword evidence="2" id="KW-1185">Reference proteome</keyword>
<comment type="caution">
    <text evidence="1">The sequence shown here is derived from an EMBL/GenBank/DDBJ whole genome shotgun (WGS) entry which is preliminary data.</text>
</comment>
<sequence length="88" mass="10057">MISHHSGFIHGSRSSSCSRYVCKCDFDALLMTAWTVVNPGCCFYESGMYKVQGFKKCNHFVCLDEEMNPRAKELISALLKNTKKKRKN</sequence>